<dbReference type="Pfam" id="PF14688">
    <property type="entry name" value="DUF4461"/>
    <property type="match status" value="1"/>
</dbReference>
<evidence type="ECO:0000259" key="1">
    <source>
        <dbReference type="Pfam" id="PF14688"/>
    </source>
</evidence>
<dbReference type="Proteomes" id="UP000024635">
    <property type="component" value="Unassembled WGS sequence"/>
</dbReference>
<comment type="caution">
    <text evidence="2">The sequence shown here is derived from an EMBL/GenBank/DDBJ whole genome shotgun (WGS) entry which is preliminary data.</text>
</comment>
<accession>A0A016V009</accession>
<evidence type="ECO:0000313" key="3">
    <source>
        <dbReference type="Proteomes" id="UP000024635"/>
    </source>
</evidence>
<organism evidence="2 3">
    <name type="scientific">Ancylostoma ceylanicum</name>
    <dbReference type="NCBI Taxonomy" id="53326"/>
    <lineage>
        <taxon>Eukaryota</taxon>
        <taxon>Metazoa</taxon>
        <taxon>Ecdysozoa</taxon>
        <taxon>Nematoda</taxon>
        <taxon>Chromadorea</taxon>
        <taxon>Rhabditida</taxon>
        <taxon>Rhabditina</taxon>
        <taxon>Rhabditomorpha</taxon>
        <taxon>Strongyloidea</taxon>
        <taxon>Ancylostomatidae</taxon>
        <taxon>Ancylostomatinae</taxon>
        <taxon>Ancylostoma</taxon>
    </lineage>
</organism>
<dbReference type="AlphaFoldDB" id="A0A016V009"/>
<reference evidence="3" key="1">
    <citation type="journal article" date="2015" name="Nat. Genet.">
        <title>The genome and transcriptome of the zoonotic hookworm Ancylostoma ceylanicum identify infection-specific gene families.</title>
        <authorList>
            <person name="Schwarz E.M."/>
            <person name="Hu Y."/>
            <person name="Antoshechkin I."/>
            <person name="Miller M.M."/>
            <person name="Sternberg P.W."/>
            <person name="Aroian R.V."/>
        </authorList>
    </citation>
    <scope>NUCLEOTIDE SEQUENCE</scope>
    <source>
        <strain evidence="3">HY135</strain>
    </source>
</reference>
<gene>
    <name evidence="2" type="primary">Acey_s0021.g276</name>
    <name evidence="2" type="synonym">Acey-C35B8.3</name>
    <name evidence="2" type="ORF">Y032_0021g276</name>
</gene>
<dbReference type="OrthoDB" id="4238at2759"/>
<dbReference type="EMBL" id="JARK01001357">
    <property type="protein sequence ID" value="EYC20556.1"/>
    <property type="molecule type" value="Genomic_DNA"/>
</dbReference>
<feature type="domain" description="DUF4461" evidence="1">
    <location>
        <begin position="23"/>
        <end position="89"/>
    </location>
</feature>
<keyword evidence="3" id="KW-1185">Reference proteome</keyword>
<evidence type="ECO:0000313" key="2">
    <source>
        <dbReference type="EMBL" id="EYC20556.1"/>
    </source>
</evidence>
<proteinExistence type="predicted"/>
<protein>
    <recommendedName>
        <fullName evidence="1">DUF4461 domain-containing protein</fullName>
    </recommendedName>
</protein>
<dbReference type="InterPro" id="IPR027989">
    <property type="entry name" value="DUF4461"/>
</dbReference>
<name>A0A016V009_9BILA</name>
<sequence>MNFSPHSEHCFRFKTELEVDRLDCERHLGLSSLEWELGMRPDEVLQCVRRLREVDDETRQNLRGLGIKLSFNPNVFVMSDGRISVPLNWI</sequence>